<comment type="cofactor">
    <cofactor evidence="1 18">
        <name>Mg(2+)</name>
        <dbReference type="ChEBI" id="CHEBI:18420"/>
    </cofactor>
</comment>
<evidence type="ECO:0000256" key="11">
    <source>
        <dbReference type="ARBA" id="ARBA00036904"/>
    </source>
</evidence>
<dbReference type="Proteomes" id="UP000093523">
    <property type="component" value="Unassembled WGS sequence"/>
</dbReference>
<dbReference type="CDD" id="cd03425">
    <property type="entry name" value="NUDIX_MutT_NudA_like"/>
    <property type="match status" value="1"/>
</dbReference>
<dbReference type="AlphaFoldDB" id="A0A1B9P2I7"/>
<sequence>MKRVHIVAAVILNEEQDQVFITKRPDKAHKGGFWEFPGGKVELDESAEQALIRELNEEVGIETTELTLFESLNHDYSDKSLYFDFFTVTKFNHFPYGKEGQQGLWVPISELNQYEFPEANVPILNKVMTCYLR</sequence>
<keyword evidence="8 18" id="KW-0460">Magnesium</keyword>
<proteinExistence type="inferred from homology"/>
<dbReference type="Gene3D" id="3.90.79.10">
    <property type="entry name" value="Nucleoside Triphosphate Pyrophosphohydrolase"/>
    <property type="match status" value="1"/>
</dbReference>
<dbReference type="InterPro" id="IPR020084">
    <property type="entry name" value="NUDIX_hydrolase_CS"/>
</dbReference>
<evidence type="ECO:0000256" key="3">
    <source>
        <dbReference type="ARBA" id="ARBA00022457"/>
    </source>
</evidence>
<gene>
    <name evidence="20" type="ORF">A6E04_05720</name>
</gene>
<evidence type="ECO:0000256" key="16">
    <source>
        <dbReference type="ARBA" id="ARBA00042798"/>
    </source>
</evidence>
<dbReference type="InterPro" id="IPR047127">
    <property type="entry name" value="MutT-like"/>
</dbReference>
<dbReference type="GO" id="GO:0046872">
    <property type="term" value="F:metal ion binding"/>
    <property type="evidence" value="ECO:0007669"/>
    <property type="project" value="UniProtKB-KW"/>
</dbReference>
<evidence type="ECO:0000256" key="9">
    <source>
        <dbReference type="ARBA" id="ARBA00023204"/>
    </source>
</evidence>
<dbReference type="SUPFAM" id="SSF55811">
    <property type="entry name" value="Nudix"/>
    <property type="match status" value="1"/>
</dbReference>
<evidence type="ECO:0000256" key="8">
    <source>
        <dbReference type="ARBA" id="ARBA00022842"/>
    </source>
</evidence>
<dbReference type="GO" id="GO:0006281">
    <property type="term" value="P:DNA repair"/>
    <property type="evidence" value="ECO:0007669"/>
    <property type="project" value="UniProtKB-KW"/>
</dbReference>
<evidence type="ECO:0000256" key="14">
    <source>
        <dbReference type="ARBA" id="ARBA00041592"/>
    </source>
</evidence>
<evidence type="ECO:0000256" key="17">
    <source>
        <dbReference type="PIRSR" id="PIRSR603561-1"/>
    </source>
</evidence>
<evidence type="ECO:0000256" key="13">
    <source>
        <dbReference type="ARBA" id="ARBA00040794"/>
    </source>
</evidence>
<feature type="domain" description="Nudix hydrolase" evidence="19">
    <location>
        <begin position="2"/>
        <end position="129"/>
    </location>
</feature>
<dbReference type="PANTHER" id="PTHR47707:SF1">
    <property type="entry name" value="NUDIX HYDROLASE FAMILY PROTEIN"/>
    <property type="match status" value="1"/>
</dbReference>
<reference evidence="20 21" key="1">
    <citation type="submission" date="2016-06" db="EMBL/GenBank/DDBJ databases">
        <authorList>
            <person name="Kjaerup R.B."/>
            <person name="Dalgaard T.S."/>
            <person name="Juul-Madsen H.R."/>
        </authorList>
    </citation>
    <scope>NUCLEOTIDE SEQUENCE [LARGE SCALE GENOMIC DNA]</scope>
    <source>
        <strain evidence="20 21">1S159</strain>
    </source>
</reference>
<dbReference type="InterPro" id="IPR029119">
    <property type="entry name" value="MutY_C"/>
</dbReference>
<dbReference type="EC" id="3.6.1.55" evidence="12"/>
<feature type="binding site" evidence="17">
    <location>
        <position position="29"/>
    </location>
    <ligand>
        <name>8-oxo-dGTP</name>
        <dbReference type="ChEBI" id="CHEBI:77896"/>
    </ligand>
</feature>
<feature type="binding site" evidence="18">
    <location>
        <position position="58"/>
    </location>
    <ligand>
        <name>Mg(2+)</name>
        <dbReference type="ChEBI" id="CHEBI:18420"/>
    </ligand>
</feature>
<dbReference type="OrthoDB" id="9810648at2"/>
<keyword evidence="3" id="KW-0515">Mutator protein</keyword>
<evidence type="ECO:0000256" key="7">
    <source>
        <dbReference type="ARBA" id="ARBA00022801"/>
    </source>
</evidence>
<feature type="binding site" evidence="17">
    <location>
        <position position="24"/>
    </location>
    <ligand>
        <name>8-oxo-dGTP</name>
        <dbReference type="ChEBI" id="CHEBI:77896"/>
    </ligand>
</feature>
<evidence type="ECO:0000256" key="12">
    <source>
        <dbReference type="ARBA" id="ARBA00038905"/>
    </source>
</evidence>
<evidence type="ECO:0000256" key="5">
    <source>
        <dbReference type="ARBA" id="ARBA00022723"/>
    </source>
</evidence>
<protein>
    <recommendedName>
        <fullName evidence="13">8-oxo-dGTP diphosphatase</fullName>
        <ecNumber evidence="12">3.6.1.55</ecNumber>
    </recommendedName>
    <alternativeName>
        <fullName evidence="16">7,8-dihydro-8-oxoguanine-triphosphatase</fullName>
    </alternativeName>
    <alternativeName>
        <fullName evidence="15">Mutator protein MutT</fullName>
    </alternativeName>
    <alternativeName>
        <fullName evidence="14">dGTP pyrophosphohydrolase</fullName>
    </alternativeName>
</protein>
<keyword evidence="5 18" id="KW-0479">Metal-binding</keyword>
<evidence type="ECO:0000313" key="21">
    <source>
        <dbReference type="Proteomes" id="UP000093523"/>
    </source>
</evidence>
<keyword evidence="7" id="KW-0378">Hydrolase</keyword>
<dbReference type="InterPro" id="IPR015797">
    <property type="entry name" value="NUDIX_hydrolase-like_dom_sf"/>
</dbReference>
<evidence type="ECO:0000256" key="4">
    <source>
        <dbReference type="ARBA" id="ARBA00022705"/>
    </source>
</evidence>
<keyword evidence="9" id="KW-0234">DNA repair</keyword>
<dbReference type="STRING" id="688.A6E04_05720"/>
<feature type="binding site" evidence="17">
    <location>
        <position position="120"/>
    </location>
    <ligand>
        <name>8-oxo-dGTP</name>
        <dbReference type="ChEBI" id="CHEBI:77896"/>
    </ligand>
</feature>
<dbReference type="RefSeq" id="WP_065609990.1">
    <property type="nucleotide sequence ID" value="NZ_CAWMPN010000006.1"/>
</dbReference>
<dbReference type="EMBL" id="MAJU01000006">
    <property type="protein sequence ID" value="OCH22600.1"/>
    <property type="molecule type" value="Genomic_DNA"/>
</dbReference>
<dbReference type="PROSITE" id="PS00893">
    <property type="entry name" value="NUDIX_BOX"/>
    <property type="match status" value="1"/>
</dbReference>
<dbReference type="Pfam" id="PF14815">
    <property type="entry name" value="NUDIX_4"/>
    <property type="match status" value="1"/>
</dbReference>
<evidence type="ECO:0000256" key="2">
    <source>
        <dbReference type="ARBA" id="ARBA00005582"/>
    </source>
</evidence>
<dbReference type="InterPro" id="IPR020476">
    <property type="entry name" value="Nudix_hydrolase"/>
</dbReference>
<name>A0A1B9P2I7_ALILO</name>
<dbReference type="InterPro" id="IPR003561">
    <property type="entry name" value="Mutator_MutT"/>
</dbReference>
<dbReference type="FunFam" id="3.90.79.10:FF:000014">
    <property type="entry name" value="8-oxo-dGTP diphosphatase MutT"/>
    <property type="match status" value="1"/>
</dbReference>
<comment type="catalytic activity">
    <reaction evidence="10">
        <text>8-oxo-dGTP + H2O = 8-oxo-dGMP + diphosphate + H(+)</text>
        <dbReference type="Rhea" id="RHEA:31575"/>
        <dbReference type="ChEBI" id="CHEBI:15377"/>
        <dbReference type="ChEBI" id="CHEBI:15378"/>
        <dbReference type="ChEBI" id="CHEBI:33019"/>
        <dbReference type="ChEBI" id="CHEBI:63224"/>
        <dbReference type="ChEBI" id="CHEBI:77896"/>
        <dbReference type="EC" id="3.6.1.55"/>
    </reaction>
</comment>
<comment type="similarity">
    <text evidence="2">Belongs to the Nudix hydrolase family.</text>
</comment>
<organism evidence="20 21">
    <name type="scientific">Aliivibrio logei</name>
    <name type="common">Vibrio logei</name>
    <dbReference type="NCBI Taxonomy" id="688"/>
    <lineage>
        <taxon>Bacteria</taxon>
        <taxon>Pseudomonadati</taxon>
        <taxon>Pseudomonadota</taxon>
        <taxon>Gammaproteobacteria</taxon>
        <taxon>Vibrionales</taxon>
        <taxon>Vibrionaceae</taxon>
        <taxon>Aliivibrio</taxon>
    </lineage>
</organism>
<evidence type="ECO:0000256" key="1">
    <source>
        <dbReference type="ARBA" id="ARBA00001946"/>
    </source>
</evidence>
<feature type="binding site" evidence="18">
    <location>
        <position position="38"/>
    </location>
    <ligand>
        <name>Mg(2+)</name>
        <dbReference type="ChEBI" id="CHEBI:18420"/>
    </ligand>
</feature>
<dbReference type="PROSITE" id="PS51462">
    <property type="entry name" value="NUDIX"/>
    <property type="match status" value="1"/>
</dbReference>
<feature type="binding site" evidence="17">
    <location>
        <begin position="35"/>
        <end position="38"/>
    </location>
    <ligand>
        <name>8-oxo-dGTP</name>
        <dbReference type="ChEBI" id="CHEBI:77896"/>
    </ligand>
</feature>
<evidence type="ECO:0000256" key="6">
    <source>
        <dbReference type="ARBA" id="ARBA00022763"/>
    </source>
</evidence>
<evidence type="ECO:0000313" key="20">
    <source>
        <dbReference type="EMBL" id="OCH22600.1"/>
    </source>
</evidence>
<dbReference type="GO" id="GO:0035539">
    <property type="term" value="F:8-oxo-7,8-dihydrodeoxyguanosine triphosphate pyrophosphatase activity"/>
    <property type="evidence" value="ECO:0007669"/>
    <property type="project" value="UniProtKB-EC"/>
</dbReference>
<dbReference type="PRINTS" id="PR00502">
    <property type="entry name" value="NUDIXFAMILY"/>
</dbReference>
<evidence type="ECO:0000256" key="18">
    <source>
        <dbReference type="PIRSR" id="PIRSR603561-2"/>
    </source>
</evidence>
<evidence type="ECO:0000256" key="10">
    <source>
        <dbReference type="ARBA" id="ARBA00035861"/>
    </source>
</evidence>
<keyword evidence="6" id="KW-0227">DNA damage</keyword>
<dbReference type="NCBIfam" id="TIGR00586">
    <property type="entry name" value="mutt"/>
    <property type="match status" value="1"/>
</dbReference>
<dbReference type="GO" id="GO:0044715">
    <property type="term" value="F:8-oxo-dGDP phosphatase activity"/>
    <property type="evidence" value="ECO:0007669"/>
    <property type="project" value="TreeGrafter"/>
</dbReference>
<accession>A0A1B9P2I7</accession>
<dbReference type="PANTHER" id="PTHR47707">
    <property type="entry name" value="8-OXO-DGTP DIPHOSPHATASE"/>
    <property type="match status" value="1"/>
</dbReference>
<keyword evidence="4" id="KW-0235">DNA replication</keyword>
<dbReference type="GO" id="GO:0006260">
    <property type="term" value="P:DNA replication"/>
    <property type="evidence" value="ECO:0007669"/>
    <property type="project" value="UniProtKB-KW"/>
</dbReference>
<dbReference type="GO" id="GO:0044716">
    <property type="term" value="F:8-oxo-GDP phosphatase activity"/>
    <property type="evidence" value="ECO:0007669"/>
    <property type="project" value="TreeGrafter"/>
</dbReference>
<evidence type="ECO:0000256" key="15">
    <source>
        <dbReference type="ARBA" id="ARBA00041979"/>
    </source>
</evidence>
<evidence type="ECO:0000259" key="19">
    <source>
        <dbReference type="PROSITE" id="PS51462"/>
    </source>
</evidence>
<comment type="catalytic activity">
    <reaction evidence="11">
        <text>8-oxo-GTP + H2O = 8-oxo-GMP + diphosphate + H(+)</text>
        <dbReference type="Rhea" id="RHEA:67616"/>
        <dbReference type="ChEBI" id="CHEBI:15377"/>
        <dbReference type="ChEBI" id="CHEBI:15378"/>
        <dbReference type="ChEBI" id="CHEBI:33019"/>
        <dbReference type="ChEBI" id="CHEBI:143553"/>
        <dbReference type="ChEBI" id="CHEBI:145694"/>
    </reaction>
</comment>
<dbReference type="InterPro" id="IPR000086">
    <property type="entry name" value="NUDIX_hydrolase_dom"/>
</dbReference>
<comment type="caution">
    <text evidence="20">The sequence shown here is derived from an EMBL/GenBank/DDBJ whole genome shotgun (WGS) entry which is preliminary data.</text>
</comment>
<dbReference type="GO" id="GO:0008413">
    <property type="term" value="F:8-oxo-7,8-dihydroguanosine triphosphate pyrophosphatase activity"/>
    <property type="evidence" value="ECO:0007669"/>
    <property type="project" value="InterPro"/>
</dbReference>